<evidence type="ECO:0000313" key="2">
    <source>
        <dbReference type="EMBL" id="KAK7343393.1"/>
    </source>
</evidence>
<dbReference type="EMBL" id="JAYMYQ010000003">
    <property type="protein sequence ID" value="KAK7343393.1"/>
    <property type="molecule type" value="Genomic_DNA"/>
</dbReference>
<feature type="compositionally biased region" description="Polar residues" evidence="1">
    <location>
        <begin position="85"/>
        <end position="95"/>
    </location>
</feature>
<dbReference type="InterPro" id="IPR034577">
    <property type="entry name" value="NIMIN-2"/>
</dbReference>
<evidence type="ECO:0000313" key="3">
    <source>
        <dbReference type="Proteomes" id="UP001367508"/>
    </source>
</evidence>
<proteinExistence type="predicted"/>
<dbReference type="GO" id="GO:0010112">
    <property type="term" value="P:regulation of systemic acquired resistance"/>
    <property type="evidence" value="ECO:0007669"/>
    <property type="project" value="InterPro"/>
</dbReference>
<feature type="region of interest" description="Disordered" evidence="1">
    <location>
        <begin position="1"/>
        <end position="30"/>
    </location>
</feature>
<protein>
    <submittedName>
        <fullName evidence="2">Uncharacterized protein</fullName>
    </submittedName>
</protein>
<dbReference type="Proteomes" id="UP001367508">
    <property type="component" value="Unassembled WGS sequence"/>
</dbReference>
<dbReference type="PANTHER" id="PTHR35735:SF4">
    <property type="entry name" value="PROTEIN NIM1-INTERACTING 2"/>
    <property type="match status" value="1"/>
</dbReference>
<keyword evidence="3" id="KW-1185">Reference proteome</keyword>
<comment type="caution">
    <text evidence="2">The sequence shown here is derived from an EMBL/GenBank/DDBJ whole genome shotgun (WGS) entry which is preliminary data.</text>
</comment>
<gene>
    <name evidence="2" type="ORF">VNO77_12094</name>
</gene>
<organism evidence="2 3">
    <name type="scientific">Canavalia gladiata</name>
    <name type="common">Sword bean</name>
    <name type="synonym">Dolichos gladiatus</name>
    <dbReference type="NCBI Taxonomy" id="3824"/>
    <lineage>
        <taxon>Eukaryota</taxon>
        <taxon>Viridiplantae</taxon>
        <taxon>Streptophyta</taxon>
        <taxon>Embryophyta</taxon>
        <taxon>Tracheophyta</taxon>
        <taxon>Spermatophyta</taxon>
        <taxon>Magnoliopsida</taxon>
        <taxon>eudicotyledons</taxon>
        <taxon>Gunneridae</taxon>
        <taxon>Pentapetalae</taxon>
        <taxon>rosids</taxon>
        <taxon>fabids</taxon>
        <taxon>Fabales</taxon>
        <taxon>Fabaceae</taxon>
        <taxon>Papilionoideae</taxon>
        <taxon>50 kb inversion clade</taxon>
        <taxon>NPAAA clade</taxon>
        <taxon>indigoferoid/millettioid clade</taxon>
        <taxon>Phaseoleae</taxon>
        <taxon>Canavalia</taxon>
    </lineage>
</organism>
<feature type="region of interest" description="Disordered" evidence="1">
    <location>
        <begin position="71"/>
        <end position="95"/>
    </location>
</feature>
<dbReference type="PANTHER" id="PTHR35735">
    <property type="entry name" value="PROTEIN NIM1-INTERACTING 2"/>
    <property type="match status" value="1"/>
</dbReference>
<sequence>MSHAKDKRKQEGDDVVPETQKKAREEVTDEEVEEFYAILRRINMAVKYFKSTRDDVAALEKEIMQEVKGATMNGNEEDTEKNLSLDLNLTPTTPT</sequence>
<dbReference type="AlphaFoldDB" id="A0AAN9M0B1"/>
<reference evidence="2 3" key="1">
    <citation type="submission" date="2024-01" db="EMBL/GenBank/DDBJ databases">
        <title>The genomes of 5 underutilized Papilionoideae crops provide insights into root nodulation and disease resistanc.</title>
        <authorList>
            <person name="Jiang F."/>
        </authorList>
    </citation>
    <scope>NUCLEOTIDE SEQUENCE [LARGE SCALE GENOMIC DNA]</scope>
    <source>
        <strain evidence="2">LVBAO_FW01</strain>
        <tissue evidence="2">Leaves</tissue>
    </source>
</reference>
<evidence type="ECO:0000256" key="1">
    <source>
        <dbReference type="SAM" id="MobiDB-lite"/>
    </source>
</evidence>
<name>A0AAN9M0B1_CANGL</name>
<accession>A0AAN9M0B1</accession>